<reference evidence="1 2" key="1">
    <citation type="journal article" date="2013" name="Curr. Biol.">
        <title>The Genome of the Foraminiferan Reticulomyxa filosa.</title>
        <authorList>
            <person name="Glockner G."/>
            <person name="Hulsmann N."/>
            <person name="Schleicher M."/>
            <person name="Noegel A.A."/>
            <person name="Eichinger L."/>
            <person name="Gallinger C."/>
            <person name="Pawlowski J."/>
            <person name="Sierra R."/>
            <person name="Euteneuer U."/>
            <person name="Pillet L."/>
            <person name="Moustafa A."/>
            <person name="Platzer M."/>
            <person name="Groth M."/>
            <person name="Szafranski K."/>
            <person name="Schliwa M."/>
        </authorList>
    </citation>
    <scope>NUCLEOTIDE SEQUENCE [LARGE SCALE GENOMIC DNA]</scope>
</reference>
<dbReference type="Proteomes" id="UP000023152">
    <property type="component" value="Unassembled WGS sequence"/>
</dbReference>
<accession>X6LR45</accession>
<dbReference type="EMBL" id="ASPP01030369">
    <property type="protein sequence ID" value="ETO04099.1"/>
    <property type="molecule type" value="Genomic_DNA"/>
</dbReference>
<feature type="non-terminal residue" evidence="1">
    <location>
        <position position="186"/>
    </location>
</feature>
<dbReference type="AlphaFoldDB" id="X6LR45"/>
<protein>
    <submittedName>
        <fullName evidence="1">Uncharacterized protein</fullName>
    </submittedName>
</protein>
<gene>
    <name evidence="1" type="ORF">RFI_33303</name>
</gene>
<proteinExistence type="predicted"/>
<sequence length="186" mass="22491">MKHDIQSLWTIKYVDAQRNCWHYRCDILEDFMNKFRDIQDYVSWTKIVNEITCDFAKEFKEYMMCHHIPSRQACEQFIWKCYGTLCNKRAQFLMPLLQFSRHCYAPMATEPKAVARVLQSALSKHKWMDFYQLLQIMQRSCKKDICQHILSEHMLIADRTLHIQFPLIHFLSAFLDRKELSFLIIQ</sequence>
<organism evidence="1 2">
    <name type="scientific">Reticulomyxa filosa</name>
    <dbReference type="NCBI Taxonomy" id="46433"/>
    <lineage>
        <taxon>Eukaryota</taxon>
        <taxon>Sar</taxon>
        <taxon>Rhizaria</taxon>
        <taxon>Retaria</taxon>
        <taxon>Foraminifera</taxon>
        <taxon>Monothalamids</taxon>
        <taxon>Reticulomyxidae</taxon>
        <taxon>Reticulomyxa</taxon>
    </lineage>
</organism>
<keyword evidence="2" id="KW-1185">Reference proteome</keyword>
<evidence type="ECO:0000313" key="2">
    <source>
        <dbReference type="Proteomes" id="UP000023152"/>
    </source>
</evidence>
<evidence type="ECO:0000313" key="1">
    <source>
        <dbReference type="EMBL" id="ETO04099.1"/>
    </source>
</evidence>
<comment type="caution">
    <text evidence="1">The sequence shown here is derived from an EMBL/GenBank/DDBJ whole genome shotgun (WGS) entry which is preliminary data.</text>
</comment>
<name>X6LR45_RETFI</name>